<evidence type="ECO:0000313" key="1">
    <source>
        <dbReference type="EMBL" id="GMT11599.1"/>
    </source>
</evidence>
<reference evidence="1" key="1">
    <citation type="submission" date="2023-10" db="EMBL/GenBank/DDBJ databases">
        <title>Genome assembly of Pristionchus species.</title>
        <authorList>
            <person name="Yoshida K."/>
            <person name="Sommer R.J."/>
        </authorList>
    </citation>
    <scope>NUCLEOTIDE SEQUENCE</scope>
    <source>
        <strain evidence="1">RS5133</strain>
    </source>
</reference>
<name>A0AAV5UWX5_9BILA</name>
<proteinExistence type="predicted"/>
<keyword evidence="2" id="KW-1185">Reference proteome</keyword>
<feature type="non-terminal residue" evidence="1">
    <location>
        <position position="139"/>
    </location>
</feature>
<dbReference type="AlphaFoldDB" id="A0AAV5UWX5"/>
<evidence type="ECO:0000313" key="2">
    <source>
        <dbReference type="Proteomes" id="UP001432322"/>
    </source>
</evidence>
<organism evidence="1 2">
    <name type="scientific">Pristionchus fissidentatus</name>
    <dbReference type="NCBI Taxonomy" id="1538716"/>
    <lineage>
        <taxon>Eukaryota</taxon>
        <taxon>Metazoa</taxon>
        <taxon>Ecdysozoa</taxon>
        <taxon>Nematoda</taxon>
        <taxon>Chromadorea</taxon>
        <taxon>Rhabditida</taxon>
        <taxon>Rhabditina</taxon>
        <taxon>Diplogasteromorpha</taxon>
        <taxon>Diplogasteroidea</taxon>
        <taxon>Neodiplogasteridae</taxon>
        <taxon>Pristionchus</taxon>
    </lineage>
</organism>
<gene>
    <name evidence="1" type="ORF">PFISCL1PPCAC_2896</name>
</gene>
<comment type="caution">
    <text evidence="1">The sequence shown here is derived from an EMBL/GenBank/DDBJ whole genome shotgun (WGS) entry which is preliminary data.</text>
</comment>
<dbReference type="EMBL" id="BTSY01000001">
    <property type="protein sequence ID" value="GMT11599.1"/>
    <property type="molecule type" value="Genomic_DNA"/>
</dbReference>
<evidence type="ECO:0008006" key="3">
    <source>
        <dbReference type="Google" id="ProtNLM"/>
    </source>
</evidence>
<dbReference type="Proteomes" id="UP001432322">
    <property type="component" value="Unassembled WGS sequence"/>
</dbReference>
<sequence>MDRTRSTLSQHIHFGYGSYPTSISSSSLSPSDNFRLFSSVSIVSESSLKISSIVKLLLTGDGADKLSGGPVEMCAVPPEIAAGDGCSGSFTVSSGGVEVLGKLSGRLGGIGPPGSFITLSMNCSRDRFDAAIICSPLVE</sequence>
<accession>A0AAV5UWX5</accession>
<protein>
    <recommendedName>
        <fullName evidence="3">AT-hook motif nuclear-localized protein</fullName>
    </recommendedName>
</protein>